<name>A0A1Y2J623_BRAJP</name>
<evidence type="ECO:0000313" key="3">
    <source>
        <dbReference type="Proteomes" id="UP000193335"/>
    </source>
</evidence>
<dbReference type="Gene3D" id="3.10.450.40">
    <property type="match status" value="1"/>
</dbReference>
<dbReference type="Proteomes" id="UP000193335">
    <property type="component" value="Unassembled WGS sequence"/>
</dbReference>
<evidence type="ECO:0000259" key="1">
    <source>
        <dbReference type="Pfam" id="PF04965"/>
    </source>
</evidence>
<dbReference type="RefSeq" id="WP_063981950.1">
    <property type="nucleotide sequence ID" value="NZ_NAFL01000287.1"/>
</dbReference>
<gene>
    <name evidence="2" type="ORF">BSZ19_48405</name>
</gene>
<comment type="caution">
    <text evidence="2">The sequence shown here is derived from an EMBL/GenBank/DDBJ whole genome shotgun (WGS) entry which is preliminary data.</text>
</comment>
<proteinExistence type="predicted"/>
<dbReference type="InterPro" id="IPR007048">
    <property type="entry name" value="IraD/Gp25-like"/>
</dbReference>
<dbReference type="AlphaFoldDB" id="A0A1Y2J623"/>
<dbReference type="SUPFAM" id="SSF160719">
    <property type="entry name" value="gpW/gp25-like"/>
    <property type="match status" value="1"/>
</dbReference>
<feature type="domain" description="IraD/Gp25-like" evidence="1">
    <location>
        <begin position="24"/>
        <end position="108"/>
    </location>
</feature>
<reference evidence="2 3" key="1">
    <citation type="submission" date="2017-03" db="EMBL/GenBank/DDBJ databases">
        <title>Whole genome sequences of fourteen strains of Bradyrhizobium canariense and one strain of Bradyrhizobium japonicum isolated from Lupinus (Papilionoideae: Genisteae) species in Algeria.</title>
        <authorList>
            <person name="Crovadore J."/>
            <person name="Chekireb D."/>
            <person name="Brachmann A."/>
            <person name="Chablais R."/>
            <person name="Cochard B."/>
            <person name="Lefort F."/>
        </authorList>
    </citation>
    <scope>NUCLEOTIDE SEQUENCE [LARGE SCALE GENOMIC DNA]</scope>
    <source>
        <strain evidence="2 3">UBMA197</strain>
    </source>
</reference>
<dbReference type="Pfam" id="PF04965">
    <property type="entry name" value="GPW_gp25"/>
    <property type="match status" value="1"/>
</dbReference>
<evidence type="ECO:0000313" key="2">
    <source>
        <dbReference type="EMBL" id="OSJ21259.1"/>
    </source>
</evidence>
<organism evidence="2 3">
    <name type="scientific">Bradyrhizobium japonicum</name>
    <dbReference type="NCBI Taxonomy" id="375"/>
    <lineage>
        <taxon>Bacteria</taxon>
        <taxon>Pseudomonadati</taxon>
        <taxon>Pseudomonadota</taxon>
        <taxon>Alphaproteobacteria</taxon>
        <taxon>Hyphomicrobiales</taxon>
        <taxon>Nitrobacteraceae</taxon>
        <taxon>Bradyrhizobium</taxon>
    </lineage>
</organism>
<dbReference type="EMBL" id="NAFL01000287">
    <property type="protein sequence ID" value="OSJ21259.1"/>
    <property type="molecule type" value="Genomic_DNA"/>
</dbReference>
<protein>
    <recommendedName>
        <fullName evidence="1">IraD/Gp25-like domain-containing protein</fullName>
    </recommendedName>
</protein>
<sequence>MSSELDFPYHFDDQGRTATTGRPDHIRDLIEQVLFTMQGERVMRPDFGAGLLALVFEPNSVTLAATTQMLAQAALHQHLSHLIAVTSVEVINDDAVLRVEIRYVVLADRTSHVASFAVPGGAA</sequence>
<accession>A0A1Y2J623</accession>